<proteinExistence type="predicted"/>
<feature type="transmembrane region" description="Helical" evidence="1">
    <location>
        <begin position="246"/>
        <end position="265"/>
    </location>
</feature>
<dbReference type="AlphaFoldDB" id="A0A8J2SHN3"/>
<evidence type="ECO:0000313" key="3">
    <source>
        <dbReference type="Proteomes" id="UP000789595"/>
    </source>
</evidence>
<keyword evidence="3" id="KW-1185">Reference proteome</keyword>
<keyword evidence="1" id="KW-1133">Transmembrane helix</keyword>
<keyword evidence="1" id="KW-0472">Membrane</keyword>
<evidence type="ECO:0000256" key="1">
    <source>
        <dbReference type="SAM" id="Phobius"/>
    </source>
</evidence>
<organism evidence="2 3">
    <name type="scientific">Pelagomonas calceolata</name>
    <dbReference type="NCBI Taxonomy" id="35677"/>
    <lineage>
        <taxon>Eukaryota</taxon>
        <taxon>Sar</taxon>
        <taxon>Stramenopiles</taxon>
        <taxon>Ochrophyta</taxon>
        <taxon>Pelagophyceae</taxon>
        <taxon>Pelagomonadales</taxon>
        <taxon>Pelagomonadaceae</taxon>
        <taxon>Pelagomonas</taxon>
    </lineage>
</organism>
<protein>
    <submittedName>
        <fullName evidence="2">Uncharacterized protein</fullName>
    </submittedName>
</protein>
<dbReference type="InterPro" id="IPR038050">
    <property type="entry name" value="Neuro_actylchol_rec"/>
</dbReference>
<evidence type="ECO:0000313" key="2">
    <source>
        <dbReference type="EMBL" id="CAH0366647.1"/>
    </source>
</evidence>
<reference evidence="2" key="1">
    <citation type="submission" date="2021-11" db="EMBL/GenBank/DDBJ databases">
        <authorList>
            <consortium name="Genoscope - CEA"/>
            <person name="William W."/>
        </authorList>
    </citation>
    <scope>NUCLEOTIDE SEQUENCE</scope>
</reference>
<dbReference type="Gene3D" id="1.20.58.390">
    <property type="entry name" value="Neurotransmitter-gated ion-channel transmembrane domain"/>
    <property type="match status" value="1"/>
</dbReference>
<feature type="transmembrane region" description="Helical" evidence="1">
    <location>
        <begin position="413"/>
        <end position="434"/>
    </location>
</feature>
<feature type="transmembrane region" description="Helical" evidence="1">
    <location>
        <begin position="277"/>
        <end position="298"/>
    </location>
</feature>
<comment type="caution">
    <text evidence="2">The sequence shown here is derived from an EMBL/GenBank/DDBJ whole genome shotgun (WGS) entry which is preliminary data.</text>
</comment>
<sequence>MASPPAGIKEATGQADEAIFANEVFFDKRDQSLYIPAYLAVVVKSLRNMKEEEETLDVLLTMVVRIQFKGIDEQLRQECLDKILLRVNDVPKPEATDLKSRDTNFAWKGDLAMITSRINLEKHLFTSSDKEKGYGQWGRFPFDHPEIFIKIEASGHTINVPGFFKGFKVRYTLHEVIAKDDAYDRVRTMVSFKETTDALPAFELMLSGVGVKFPQSKRKHSKSWYYPAVVYRVPLLRHPFPVIRNMIIPLLITNFATISTFRMRVFPPPHEGFNERTATLVTILLALFAFLSAAHSALPDLPVNTFMDQVIFYSIIVTFFGLLDNMWAYETVHWAALTVKQGSMNAYARKRRKLVGRDTFEAFEQNAVEPIGNIADVSIYEYDKRDERSFEFLNIFVENGLQRTKLAQLHRGVRCAIFLGVISLTMYLIIKLILKVREYRNILLIDELILNDGQTQPSKEQKMKRYSSGKKYDAKNFSVPFTHEEGFVPFMDIVNSGGAKVHAIFESNREVRWYVTDGEKRTEYADAVQRRLEEAYRDLQSGSGPQYPTVAVDGGEVSLRNMQEISATGVTRPVIRE</sequence>
<keyword evidence="1" id="KW-0812">Transmembrane</keyword>
<dbReference type="Proteomes" id="UP000789595">
    <property type="component" value="Unassembled WGS sequence"/>
</dbReference>
<feature type="transmembrane region" description="Helical" evidence="1">
    <location>
        <begin position="310"/>
        <end position="329"/>
    </location>
</feature>
<dbReference type="OrthoDB" id="10632155at2759"/>
<name>A0A8J2SHN3_9STRA</name>
<dbReference type="EMBL" id="CAKKNE010000001">
    <property type="protein sequence ID" value="CAH0366647.1"/>
    <property type="molecule type" value="Genomic_DNA"/>
</dbReference>
<accession>A0A8J2SHN3</accession>
<gene>
    <name evidence="2" type="ORF">PECAL_1P31520</name>
</gene>